<dbReference type="Gene3D" id="3.40.50.12780">
    <property type="entry name" value="N-terminal domain of ligase-like"/>
    <property type="match status" value="1"/>
</dbReference>
<organism evidence="1 2">
    <name type="scientific">Gordonia oryzae</name>
    <dbReference type="NCBI Taxonomy" id="2487349"/>
    <lineage>
        <taxon>Bacteria</taxon>
        <taxon>Bacillati</taxon>
        <taxon>Actinomycetota</taxon>
        <taxon>Actinomycetes</taxon>
        <taxon>Mycobacteriales</taxon>
        <taxon>Gordoniaceae</taxon>
        <taxon>Gordonia</taxon>
    </lineage>
</organism>
<keyword evidence="2" id="KW-1185">Reference proteome</keyword>
<gene>
    <name evidence="1" type="ORF">EF294_04580</name>
</gene>
<name>A0A3N4GW84_9ACTN</name>
<dbReference type="SUPFAM" id="SSF56801">
    <property type="entry name" value="Acetyl-CoA synthetase-like"/>
    <property type="match status" value="1"/>
</dbReference>
<evidence type="ECO:0000313" key="1">
    <source>
        <dbReference type="EMBL" id="RPA65148.1"/>
    </source>
</evidence>
<dbReference type="EMBL" id="RKMH01000003">
    <property type="protein sequence ID" value="RPA65148.1"/>
    <property type="molecule type" value="Genomic_DNA"/>
</dbReference>
<dbReference type="AlphaFoldDB" id="A0A3N4GW84"/>
<comment type="caution">
    <text evidence="1">The sequence shown here is derived from an EMBL/GenBank/DDBJ whole genome shotgun (WGS) entry which is preliminary data.</text>
</comment>
<dbReference type="InterPro" id="IPR017523">
    <property type="entry name" value="Rv3268"/>
</dbReference>
<sequence length="237" mass="24639">MTATITAAVFGGIDDHTRPALTFYDDATGERTELSWATLANWAAKTAHLLVDEVLLEPGDNVVVDLPEHWQTAGILLGCWWAGAEVRTRAQAEQIGDAMVGFTDRGHVNAHPDIEDLIVAPLDPFAMPVPGLPPGVSDYGTRVRIHGDQFAGPAHAGGALDGRTTIEVLDAAHAAASGAGVTPGGRVLSTLEWASAAGMVDHFLAPLSVGAGLVWVANPDGDQSARATTERAGVVLT</sequence>
<dbReference type="InterPro" id="IPR042099">
    <property type="entry name" value="ANL_N_sf"/>
</dbReference>
<protein>
    <submittedName>
        <fullName evidence="1">TIGR03089 family protein</fullName>
    </submittedName>
</protein>
<evidence type="ECO:0000313" key="2">
    <source>
        <dbReference type="Proteomes" id="UP000267536"/>
    </source>
</evidence>
<dbReference type="RefSeq" id="WP_123926062.1">
    <property type="nucleotide sequence ID" value="NZ_JBPSDP010000003.1"/>
</dbReference>
<reference evidence="1 2" key="1">
    <citation type="submission" date="2018-11" db="EMBL/GenBank/DDBJ databases">
        <title>Draft genome sequence of Gordonia sp. RS15-1S isolated from rice stems.</title>
        <authorList>
            <person name="Muangham S."/>
        </authorList>
    </citation>
    <scope>NUCLEOTIDE SEQUENCE [LARGE SCALE GENOMIC DNA]</scope>
    <source>
        <strain evidence="1 2">RS15-1S</strain>
    </source>
</reference>
<dbReference type="Proteomes" id="UP000267536">
    <property type="component" value="Unassembled WGS sequence"/>
</dbReference>
<accession>A0A3N4GW84</accession>
<proteinExistence type="predicted"/>
<dbReference type="OrthoDB" id="3396763at2"/>
<dbReference type="NCBIfam" id="TIGR03089">
    <property type="entry name" value="TIGR03089 family protein"/>
    <property type="match status" value="1"/>
</dbReference>